<name>A0A8H4ABM8_GIGMA</name>
<proteinExistence type="predicted"/>
<dbReference type="EMBL" id="WTPW01000904">
    <property type="protein sequence ID" value="KAF0470324.1"/>
    <property type="molecule type" value="Genomic_DNA"/>
</dbReference>
<dbReference type="Proteomes" id="UP000439903">
    <property type="component" value="Unassembled WGS sequence"/>
</dbReference>
<evidence type="ECO:0000313" key="2">
    <source>
        <dbReference type="Proteomes" id="UP000439903"/>
    </source>
</evidence>
<comment type="caution">
    <text evidence="1">The sequence shown here is derived from an EMBL/GenBank/DDBJ whole genome shotgun (WGS) entry which is preliminary data.</text>
</comment>
<keyword evidence="2" id="KW-1185">Reference proteome</keyword>
<reference evidence="1 2" key="1">
    <citation type="journal article" date="2019" name="Environ. Microbiol.">
        <title>At the nexus of three kingdoms: the genome of the mycorrhizal fungus Gigaspora margarita provides insights into plant, endobacterial and fungal interactions.</title>
        <authorList>
            <person name="Venice F."/>
            <person name="Ghignone S."/>
            <person name="Salvioli di Fossalunga A."/>
            <person name="Amselem J."/>
            <person name="Novero M."/>
            <person name="Xianan X."/>
            <person name="Sedzielewska Toro K."/>
            <person name="Morin E."/>
            <person name="Lipzen A."/>
            <person name="Grigoriev I.V."/>
            <person name="Henrissat B."/>
            <person name="Martin F.M."/>
            <person name="Bonfante P."/>
        </authorList>
    </citation>
    <scope>NUCLEOTIDE SEQUENCE [LARGE SCALE GENOMIC DNA]</scope>
    <source>
        <strain evidence="1 2">BEG34</strain>
    </source>
</reference>
<dbReference type="AlphaFoldDB" id="A0A8H4ABM8"/>
<organism evidence="1 2">
    <name type="scientific">Gigaspora margarita</name>
    <dbReference type="NCBI Taxonomy" id="4874"/>
    <lineage>
        <taxon>Eukaryota</taxon>
        <taxon>Fungi</taxon>
        <taxon>Fungi incertae sedis</taxon>
        <taxon>Mucoromycota</taxon>
        <taxon>Glomeromycotina</taxon>
        <taxon>Glomeromycetes</taxon>
        <taxon>Diversisporales</taxon>
        <taxon>Gigasporaceae</taxon>
        <taxon>Gigaspora</taxon>
    </lineage>
</organism>
<protein>
    <submittedName>
        <fullName evidence="1">Uncharacterized protein</fullName>
    </submittedName>
</protein>
<sequence>MYTPSEQASGSGPTPLLGTCSYSNLASVNPHILVGPNTSFTNNNSNLNSTFNGNLESYKKLYRPLSLDG</sequence>
<accession>A0A8H4ABM8</accession>
<gene>
    <name evidence="1" type="ORF">F8M41_025392</name>
</gene>
<evidence type="ECO:0000313" key="1">
    <source>
        <dbReference type="EMBL" id="KAF0470324.1"/>
    </source>
</evidence>